<dbReference type="Gene3D" id="2.120.10.80">
    <property type="entry name" value="Kelch-type beta propeller"/>
    <property type="match status" value="1"/>
</dbReference>
<comment type="caution">
    <text evidence="1">The sequence shown here is derived from an EMBL/GenBank/DDBJ whole genome shotgun (WGS) entry which is preliminary data.</text>
</comment>
<dbReference type="RefSeq" id="WP_059350417.1">
    <property type="nucleotide sequence ID" value="NZ_LDYG01000019.1"/>
</dbReference>
<sequence>MHLNAATSIIQHGQSLFVSCKKKGIYVMEGNELKQSLSLSVDIYKFIQKGAYLYGVGEAGTIVRLDLRNQLWTKTTFPSPQRLWDIDGSDDGILVSHNGSKLVVSYNYGSSWDYISPFQKFKHPPIIRSLSLVGEWIYIGTQMHEESGVWRYHLLSKRMEKITSLPYRMISSIFHQDGVLYFTTGGFEENLGSVEVVDLLTNQRKTILPPIKERALLDCFHVGSSLYLISAQDQQGYSRIYLLEPNQMVPIEFVKGHSFRGTGNKDSLYIAGLREIKKISLTTPTVLH</sequence>
<evidence type="ECO:0008006" key="3">
    <source>
        <dbReference type="Google" id="ProtNLM"/>
    </source>
</evidence>
<dbReference type="AlphaFoldDB" id="A0A147KAP9"/>
<dbReference type="EMBL" id="LDYG01000019">
    <property type="protein sequence ID" value="KUP07867.1"/>
    <property type="molecule type" value="Genomic_DNA"/>
</dbReference>
<evidence type="ECO:0000313" key="2">
    <source>
        <dbReference type="Proteomes" id="UP000074108"/>
    </source>
</evidence>
<protein>
    <recommendedName>
        <fullName evidence="3">Photosynthesis system II assembly factor Ycf48/Hcf136-like domain-containing protein</fullName>
    </recommendedName>
</protein>
<evidence type="ECO:0000313" key="1">
    <source>
        <dbReference type="EMBL" id="KUP07867.1"/>
    </source>
</evidence>
<dbReference type="Proteomes" id="UP000074108">
    <property type="component" value="Unassembled WGS sequence"/>
</dbReference>
<dbReference type="InterPro" id="IPR015915">
    <property type="entry name" value="Kelch-typ_b-propeller"/>
</dbReference>
<dbReference type="OrthoDB" id="2917344at2"/>
<gene>
    <name evidence="1" type="ORF">Q75_03660</name>
</gene>
<dbReference type="SUPFAM" id="SSF82171">
    <property type="entry name" value="DPP6 N-terminal domain-like"/>
    <property type="match status" value="1"/>
</dbReference>
<accession>A0A147KAP9</accession>
<dbReference type="STRING" id="1150625.Q75_03660"/>
<reference evidence="1 2" key="1">
    <citation type="journal article" date="2016" name="Front. Microbiol.">
        <title>Microevolution Analysis of Bacillus coahuilensis Unveils Differences in Phosphorus Acquisition Strategies and Their Regulation.</title>
        <authorList>
            <person name="Gomez-Lunar Z."/>
            <person name="Hernandez-Gonzalez I."/>
            <person name="Rodriguez-Torres M.D."/>
            <person name="Souza V."/>
            <person name="Olmedo-Alvarez G."/>
        </authorList>
    </citation>
    <scope>NUCLEOTIDE SEQUENCE [LARGE SCALE GENOMIC DNA]</scope>
    <source>
        <strain evidence="2">p1.1.43</strain>
    </source>
</reference>
<name>A0A147KAP9_9BACI</name>
<keyword evidence="2" id="KW-1185">Reference proteome</keyword>
<proteinExistence type="predicted"/>
<dbReference type="PATRIC" id="fig|1150625.3.peg.767"/>
<organism evidence="1 2">
    <name type="scientific">Bacillus coahuilensis p1.1.43</name>
    <dbReference type="NCBI Taxonomy" id="1150625"/>
    <lineage>
        <taxon>Bacteria</taxon>
        <taxon>Bacillati</taxon>
        <taxon>Bacillota</taxon>
        <taxon>Bacilli</taxon>
        <taxon>Bacillales</taxon>
        <taxon>Bacillaceae</taxon>
        <taxon>Bacillus</taxon>
    </lineage>
</organism>